<dbReference type="Gene3D" id="3.40.50.300">
    <property type="entry name" value="P-loop containing nucleotide triphosphate hydrolases"/>
    <property type="match status" value="3"/>
</dbReference>
<dbReference type="Pfam" id="PF13245">
    <property type="entry name" value="AAA_19"/>
    <property type="match status" value="1"/>
</dbReference>
<comment type="catalytic activity">
    <reaction evidence="11">
        <text>ATP + H2O = ADP + phosphate + H(+)</text>
        <dbReference type="Rhea" id="RHEA:13065"/>
        <dbReference type="ChEBI" id="CHEBI:15377"/>
        <dbReference type="ChEBI" id="CHEBI:15378"/>
        <dbReference type="ChEBI" id="CHEBI:30616"/>
        <dbReference type="ChEBI" id="CHEBI:43474"/>
        <dbReference type="ChEBI" id="CHEBI:456216"/>
        <dbReference type="EC" id="5.6.2.3"/>
    </reaction>
</comment>
<dbReference type="InterPro" id="IPR041851">
    <property type="entry name" value="RecD_N_sf"/>
</dbReference>
<feature type="binding site" evidence="11">
    <location>
        <begin position="218"/>
        <end position="225"/>
    </location>
    <ligand>
        <name>ATP</name>
        <dbReference type="ChEBI" id="CHEBI:30616"/>
    </ligand>
</feature>
<reference evidence="14" key="1">
    <citation type="submission" date="2023-03" db="EMBL/GenBank/DDBJ databases">
        <title>Classification of Bisgaard taxon 6 and taxon 10 as Exercitatus varius gen. nov., spec. nov.</title>
        <authorList>
            <person name="Christensen H."/>
        </authorList>
    </citation>
    <scope>NUCLEOTIDE SEQUENCE</scope>
    <source>
        <strain evidence="14">86116</strain>
    </source>
</reference>
<gene>
    <name evidence="11 14" type="primary">recD</name>
    <name evidence="14" type="ORF">P7M15_00080</name>
</gene>
<dbReference type="EC" id="5.6.2.3" evidence="11"/>
<keyword evidence="5 11" id="KW-0347">Helicase</keyword>
<evidence type="ECO:0000256" key="8">
    <source>
        <dbReference type="ARBA" id="ARBA00023125"/>
    </source>
</evidence>
<comment type="miscellaneous">
    <text evidence="11">In the RecBCD complex, RecB has a slow 3'-5' helicase, an exonuclease activity and loads RecA onto ssDNA, RecD has a fast 5'-3' helicase activity, while RecC stimulates the ATPase and processivity of the RecB helicase and contributes to recognition of the Chi site.</text>
</comment>
<dbReference type="SUPFAM" id="SSF52540">
    <property type="entry name" value="P-loop containing nucleoside triphosphate hydrolases"/>
    <property type="match status" value="2"/>
</dbReference>
<keyword evidence="1 11" id="KW-0540">Nuclease</keyword>
<comment type="function">
    <text evidence="11">A helicase/nuclease that prepares dsDNA breaks (DSB) for recombinational DNA repair. Binds to DSBs and unwinds DNA via a highly rapid and processive ATP-dependent bidirectional helicase activity. Unwinds dsDNA until it encounters a Chi (crossover hotspot instigator) sequence from the 3' direction. Cuts ssDNA a few nucleotides 3' to the Chi site. The properties and activities of the enzyme are changed at Chi. The Chi-altered holoenzyme produces a long 3'-ssDNA overhang and facilitates RecA-binding to the ssDNA for homologous DNA recombination and repair. Holoenzyme degrades any linearized DNA that is unable to undergo homologous recombination. In the holoenzyme this subunit has ssDNA-dependent ATPase and 5'-3' helicase activity. When added to pre-assembled RecBC greatly stimulates nuclease activity and augments holoenzyme processivity. Negatively regulates the RecA-loading ability of RecBCD.</text>
</comment>
<evidence type="ECO:0000256" key="2">
    <source>
        <dbReference type="ARBA" id="ARBA00022741"/>
    </source>
</evidence>
<keyword evidence="3 11" id="KW-0227">DNA damage</keyword>
<evidence type="ECO:0000259" key="13">
    <source>
        <dbReference type="Pfam" id="PF21185"/>
    </source>
</evidence>
<evidence type="ECO:0000256" key="6">
    <source>
        <dbReference type="ARBA" id="ARBA00022839"/>
    </source>
</evidence>
<name>A0AAW6Q9W5_9PAST</name>
<dbReference type="GO" id="GO:0005524">
    <property type="term" value="F:ATP binding"/>
    <property type="evidence" value="ECO:0007669"/>
    <property type="project" value="UniProtKB-UniRule"/>
</dbReference>
<comment type="subunit">
    <text evidence="11">Heterotrimer of RecB, RecC and RecD. All subunits contribute to DNA-binding.</text>
</comment>
<keyword evidence="10 11" id="KW-0413">Isomerase</keyword>
<dbReference type="NCBIfam" id="TIGR01447">
    <property type="entry name" value="recD"/>
    <property type="match status" value="1"/>
</dbReference>
<feature type="domain" description="RecBCD enzyme subunit RecD N-terminal" evidence="13">
    <location>
        <begin position="12"/>
        <end position="129"/>
    </location>
</feature>
<comment type="caution">
    <text evidence="14">The sequence shown here is derived from an EMBL/GenBank/DDBJ whole genome shotgun (WGS) entry which is preliminary data.</text>
</comment>
<organism evidence="14 15">
    <name type="scientific">Exercitatus varius</name>
    <dbReference type="NCBI Taxonomy" id="67857"/>
    <lineage>
        <taxon>Bacteria</taxon>
        <taxon>Pseudomonadati</taxon>
        <taxon>Pseudomonadota</taxon>
        <taxon>Gammaproteobacteria</taxon>
        <taxon>Pasteurellales</taxon>
        <taxon>Pasteurellaceae</taxon>
        <taxon>Exercitatus</taxon>
    </lineage>
</organism>
<evidence type="ECO:0000256" key="9">
    <source>
        <dbReference type="ARBA" id="ARBA00023204"/>
    </source>
</evidence>
<evidence type="ECO:0000256" key="7">
    <source>
        <dbReference type="ARBA" id="ARBA00022840"/>
    </source>
</evidence>
<dbReference type="InterPro" id="IPR027785">
    <property type="entry name" value="UvrD-like_helicase_C"/>
</dbReference>
<dbReference type="AlphaFoldDB" id="A0AAW6Q9W5"/>
<keyword evidence="6 11" id="KW-0269">Exonuclease</keyword>
<dbReference type="PANTHER" id="PTHR43788:SF6">
    <property type="entry name" value="DNA HELICASE B"/>
    <property type="match status" value="1"/>
</dbReference>
<proteinExistence type="inferred from homology"/>
<dbReference type="InterPro" id="IPR006344">
    <property type="entry name" value="RecD"/>
</dbReference>
<dbReference type="GO" id="GO:0009338">
    <property type="term" value="C:exodeoxyribonuclease V complex"/>
    <property type="evidence" value="ECO:0007669"/>
    <property type="project" value="InterPro"/>
</dbReference>
<dbReference type="CDD" id="cd17933">
    <property type="entry name" value="DEXSc_RecD-like"/>
    <property type="match status" value="1"/>
</dbReference>
<dbReference type="InterPro" id="IPR049550">
    <property type="entry name" value="RecD_N"/>
</dbReference>
<dbReference type="GO" id="GO:0017116">
    <property type="term" value="F:single-stranded DNA helicase activity"/>
    <property type="evidence" value="ECO:0007669"/>
    <property type="project" value="TreeGrafter"/>
</dbReference>
<dbReference type="Proteomes" id="UP001214976">
    <property type="component" value="Unassembled WGS sequence"/>
</dbReference>
<dbReference type="HAMAP" id="MF_01487">
    <property type="entry name" value="RecD"/>
    <property type="match status" value="1"/>
</dbReference>
<keyword evidence="8 11" id="KW-0238">DNA-binding</keyword>
<keyword evidence="2 11" id="KW-0547">Nucleotide-binding</keyword>
<keyword evidence="9 11" id="KW-0234">DNA repair</keyword>
<dbReference type="EMBL" id="JARQTW010000001">
    <property type="protein sequence ID" value="MDG2948928.1"/>
    <property type="molecule type" value="Genomic_DNA"/>
</dbReference>
<dbReference type="GO" id="GO:0003677">
    <property type="term" value="F:DNA binding"/>
    <property type="evidence" value="ECO:0007669"/>
    <property type="project" value="UniProtKB-UniRule"/>
</dbReference>
<protein>
    <recommendedName>
        <fullName evidence="11">RecBCD enzyme subunit RecD</fullName>
        <ecNumber evidence="11">5.6.2.3</ecNumber>
    </recommendedName>
    <alternativeName>
        <fullName evidence="11">DNA 5'-3' helicase subunit RecD</fullName>
    </alternativeName>
    <alternativeName>
        <fullName evidence="11">Exonuclease V subunit RecD</fullName>
        <shortName evidence="11">ExoV subunit RecD</shortName>
    </alternativeName>
    <alternativeName>
        <fullName evidence="11">Helicase/nuclease RecBCD subunit RecD</fullName>
    </alternativeName>
</protein>
<dbReference type="Pfam" id="PF21185">
    <property type="entry name" value="RecD_N"/>
    <property type="match status" value="1"/>
</dbReference>
<dbReference type="PANTHER" id="PTHR43788">
    <property type="entry name" value="DNA2/NAM7 HELICASE FAMILY MEMBER"/>
    <property type="match status" value="1"/>
</dbReference>
<dbReference type="GO" id="GO:0043139">
    <property type="term" value="F:5'-3' DNA helicase activity"/>
    <property type="evidence" value="ECO:0007669"/>
    <property type="project" value="UniProtKB-UniRule"/>
</dbReference>
<evidence type="ECO:0000259" key="12">
    <source>
        <dbReference type="Pfam" id="PF13538"/>
    </source>
</evidence>
<dbReference type="Pfam" id="PF13538">
    <property type="entry name" value="UvrD_C_2"/>
    <property type="match status" value="1"/>
</dbReference>
<evidence type="ECO:0000313" key="14">
    <source>
        <dbReference type="EMBL" id="MDG2948928.1"/>
    </source>
</evidence>
<evidence type="ECO:0000256" key="11">
    <source>
        <dbReference type="HAMAP-Rule" id="MF_01487"/>
    </source>
</evidence>
<dbReference type="GO" id="GO:0008854">
    <property type="term" value="F:exodeoxyribonuclease V activity"/>
    <property type="evidence" value="ECO:0007669"/>
    <property type="project" value="InterPro"/>
</dbReference>
<evidence type="ECO:0000256" key="10">
    <source>
        <dbReference type="ARBA" id="ARBA00023235"/>
    </source>
</evidence>
<evidence type="ECO:0000256" key="1">
    <source>
        <dbReference type="ARBA" id="ARBA00022722"/>
    </source>
</evidence>
<dbReference type="InterPro" id="IPR050534">
    <property type="entry name" value="Coronavir_polyprotein_1ab"/>
</dbReference>
<feature type="domain" description="UvrD-like helicase C-terminal" evidence="12">
    <location>
        <begin position="593"/>
        <end position="637"/>
    </location>
</feature>
<dbReference type="GO" id="GO:0000724">
    <property type="term" value="P:double-strand break repair via homologous recombination"/>
    <property type="evidence" value="ECO:0007669"/>
    <property type="project" value="UniProtKB-UniRule"/>
</dbReference>
<accession>A0AAW6Q9W5</accession>
<dbReference type="InterPro" id="IPR027417">
    <property type="entry name" value="P-loop_NTPase"/>
</dbReference>
<evidence type="ECO:0000256" key="4">
    <source>
        <dbReference type="ARBA" id="ARBA00022801"/>
    </source>
</evidence>
<evidence type="ECO:0000256" key="3">
    <source>
        <dbReference type="ARBA" id="ARBA00022763"/>
    </source>
</evidence>
<evidence type="ECO:0000313" key="15">
    <source>
        <dbReference type="Proteomes" id="UP001214976"/>
    </source>
</evidence>
<keyword evidence="7 11" id="KW-0067">ATP-binding</keyword>
<dbReference type="RefSeq" id="WP_317476300.1">
    <property type="nucleotide sequence ID" value="NZ_JARQTW010000001.1"/>
</dbReference>
<keyword evidence="4 11" id="KW-0378">Hydrolase</keyword>
<sequence>MLNLLARLKALNVLTDADFYFAKLIDEKQQGMAYDAAQQALAVLLAALVHTAHLQGNTCLFLDQDLERNPFGLAYRTVAEERDYLLEIKQKINFLPVEQWQSALAEHMAFTGTPQQQARPFVFQHNALYLYRVWQDEQTVADYLKSAVKKNDVFLAHDAEDANNCRQTMESRNPPFFVPVEKARNLLSRFFAEKKPETDWQKIAVATALIQPFTLISGGPGTGKTYSVARLVATIQTLQYEQHLPPLRIRLAAPTGKAAARLKESLEASLVRLDLPPAVRETISAESDTLHRLLGVRPFEDSVRFDVYNPLPLDMLIVDEASMIDLSMMAKLLRALPPHARLILLGDKDQLASVEAGAILGEIGQFLRYDYSPEFAALLHELTGERINGSSNYHNLRHHLAFLTRSTRFNLDSSVGKLAAAINNMQAKESWRLLKDSTDIPLAEFVAPSNEVNARQAYRHRYLRRLLQSAVENYQDYLKLIPKNNMPTAAQLRQIFRAFNSVRILTALRAGEFGVENLNRQIAEALRQKELVRFKHSRDWFVGKPIMVTQNDNNVKLFNGDIGLYLGDNRVYFETGDGYKSVSVNRIPAHETAFAMTIHKSQGSEFEHTIVVLPPDYSPILSKELLYTAVTRAKPRLSVFASEEIWLTAVKKPIKRQSGLGILLGKVDEQIENTSN</sequence>
<comment type="similarity">
    <text evidence="11">Belongs to the RecD family.</text>
</comment>
<dbReference type="Gene3D" id="1.10.10.1020">
    <property type="entry name" value="RecBCD complex, subunit RecD, N-terminal domain"/>
    <property type="match status" value="1"/>
</dbReference>
<dbReference type="CDD" id="cd18809">
    <property type="entry name" value="SF1_C_RecD"/>
    <property type="match status" value="1"/>
</dbReference>
<evidence type="ECO:0000256" key="5">
    <source>
        <dbReference type="ARBA" id="ARBA00022806"/>
    </source>
</evidence>